<dbReference type="STRING" id="149040.A0A194XSE4"/>
<dbReference type="Gene3D" id="3.40.50.620">
    <property type="entry name" value="HUPs"/>
    <property type="match status" value="1"/>
</dbReference>
<protein>
    <recommendedName>
        <fullName evidence="1">tRNA(Ile)-lysidine synthetase</fullName>
        <ecNumber evidence="1">6.3.4.19</ecNumber>
    </recommendedName>
</protein>
<dbReference type="NCBIfam" id="TIGR02432">
    <property type="entry name" value="lysidine_TilS_N"/>
    <property type="match status" value="1"/>
</dbReference>
<dbReference type="GeneID" id="28827792"/>
<accession>A0A194XSE4</accession>
<dbReference type="SUPFAM" id="SSF52402">
    <property type="entry name" value="Adenine nucleotide alpha hydrolases-like"/>
    <property type="match status" value="1"/>
</dbReference>
<dbReference type="PANTHER" id="PTHR43033:SF1">
    <property type="entry name" value="TRNA(ILE)-LYSIDINE SYNTHASE-RELATED"/>
    <property type="match status" value="1"/>
</dbReference>
<dbReference type="RefSeq" id="XP_018077473.1">
    <property type="nucleotide sequence ID" value="XM_018218066.1"/>
</dbReference>
<reference evidence="8 9" key="1">
    <citation type="submission" date="2015-10" db="EMBL/GenBank/DDBJ databases">
        <title>Full genome of DAOMC 229536 Phialocephala scopiformis, a fungal endophyte of spruce producing the potent anti-insectan compound rugulosin.</title>
        <authorList>
            <consortium name="DOE Joint Genome Institute"/>
            <person name="Walker A.K."/>
            <person name="Frasz S.L."/>
            <person name="Seifert K.A."/>
            <person name="Miller J.D."/>
            <person name="Mondo S.J."/>
            <person name="Labutti K."/>
            <person name="Lipzen A."/>
            <person name="Dockter R."/>
            <person name="Kennedy M."/>
            <person name="Grigoriev I.V."/>
            <person name="Spatafora J.W."/>
        </authorList>
    </citation>
    <scope>NUCLEOTIDE SEQUENCE [LARGE SCALE GENOMIC DNA]</scope>
    <source>
        <strain evidence="8 9">CBS 120377</strain>
    </source>
</reference>
<keyword evidence="2" id="KW-0436">Ligase</keyword>
<keyword evidence="3" id="KW-0819">tRNA processing</keyword>
<evidence type="ECO:0000256" key="5">
    <source>
        <dbReference type="ARBA" id="ARBA00022840"/>
    </source>
</evidence>
<dbReference type="InterPro" id="IPR012795">
    <property type="entry name" value="tRNA_Ile_lys_synt_N"/>
</dbReference>
<dbReference type="InParanoid" id="A0A194XSE4"/>
<evidence type="ECO:0000259" key="7">
    <source>
        <dbReference type="Pfam" id="PF01171"/>
    </source>
</evidence>
<dbReference type="OrthoDB" id="434144at2759"/>
<keyword evidence="4" id="KW-0547">Nucleotide-binding</keyword>
<keyword evidence="5" id="KW-0067">ATP-binding</keyword>
<dbReference type="GO" id="GO:0005524">
    <property type="term" value="F:ATP binding"/>
    <property type="evidence" value="ECO:0007669"/>
    <property type="project" value="UniProtKB-KW"/>
</dbReference>
<name>A0A194XSE4_MOLSC</name>
<dbReference type="PANTHER" id="PTHR43033">
    <property type="entry name" value="TRNA(ILE)-LYSIDINE SYNTHASE-RELATED"/>
    <property type="match status" value="1"/>
</dbReference>
<evidence type="ECO:0000256" key="1">
    <source>
        <dbReference type="ARBA" id="ARBA00013267"/>
    </source>
</evidence>
<dbReference type="InterPro" id="IPR014729">
    <property type="entry name" value="Rossmann-like_a/b/a_fold"/>
</dbReference>
<dbReference type="Proteomes" id="UP000070700">
    <property type="component" value="Unassembled WGS sequence"/>
</dbReference>
<dbReference type="InterPro" id="IPR011063">
    <property type="entry name" value="TilS/TtcA_N"/>
</dbReference>
<dbReference type="EMBL" id="KQ947405">
    <property type="protein sequence ID" value="KUJ23118.1"/>
    <property type="molecule type" value="Genomic_DNA"/>
</dbReference>
<dbReference type="HAMAP" id="MF_01161">
    <property type="entry name" value="tRNA_Ile_lys_synt"/>
    <property type="match status" value="1"/>
</dbReference>
<keyword evidence="9" id="KW-1185">Reference proteome</keyword>
<dbReference type="CDD" id="cd01992">
    <property type="entry name" value="TilS_N"/>
    <property type="match status" value="1"/>
</dbReference>
<feature type="domain" description="tRNA(Ile)-lysidine/2-thiocytidine synthase N-terminal" evidence="7">
    <location>
        <begin position="45"/>
        <end position="280"/>
    </location>
</feature>
<dbReference type="GO" id="GO:0008033">
    <property type="term" value="P:tRNA processing"/>
    <property type="evidence" value="ECO:0007669"/>
    <property type="project" value="UniProtKB-KW"/>
</dbReference>
<comment type="catalytic activity">
    <reaction evidence="6">
        <text>cytidine(34) in tRNA(Ile2) + L-lysine + ATP = lysidine(34) in tRNA(Ile2) + AMP + diphosphate + H(+)</text>
        <dbReference type="Rhea" id="RHEA:43744"/>
        <dbReference type="Rhea" id="RHEA-COMP:10625"/>
        <dbReference type="Rhea" id="RHEA-COMP:10670"/>
        <dbReference type="ChEBI" id="CHEBI:15378"/>
        <dbReference type="ChEBI" id="CHEBI:30616"/>
        <dbReference type="ChEBI" id="CHEBI:32551"/>
        <dbReference type="ChEBI" id="CHEBI:33019"/>
        <dbReference type="ChEBI" id="CHEBI:82748"/>
        <dbReference type="ChEBI" id="CHEBI:83665"/>
        <dbReference type="ChEBI" id="CHEBI:456215"/>
        <dbReference type="EC" id="6.3.4.19"/>
    </reaction>
</comment>
<dbReference type="InterPro" id="IPR012094">
    <property type="entry name" value="tRNA_Ile_lys_synt"/>
</dbReference>
<evidence type="ECO:0000313" key="8">
    <source>
        <dbReference type="EMBL" id="KUJ23118.1"/>
    </source>
</evidence>
<evidence type="ECO:0000256" key="4">
    <source>
        <dbReference type="ARBA" id="ARBA00022741"/>
    </source>
</evidence>
<dbReference type="GO" id="GO:0032267">
    <property type="term" value="F:tRNA(Ile)-lysidine synthase activity"/>
    <property type="evidence" value="ECO:0007669"/>
    <property type="project" value="UniProtKB-EC"/>
</dbReference>
<dbReference type="AlphaFoldDB" id="A0A194XSE4"/>
<dbReference type="KEGG" id="psco:LY89DRAFT_713643"/>
<evidence type="ECO:0000256" key="6">
    <source>
        <dbReference type="ARBA" id="ARBA00048539"/>
    </source>
</evidence>
<sequence length="598" mass="66796">MGSISEALNSSARRITIVEFAKSLSRVLGFGKSSYNAWQRSNPIGLAISGGVDSMALAALCSNVQNASHLKQEIPADEHQHLRSLSFKAFIVDHQVRRGSFEEAKAVSNVLQGIGIKAEILKIEWPPEHSANTSNFESLARKYRFRLLGNACKENGIKSLLLAHHEDDQVETILMRLIAGHRRTGLLGIKEEGGIPECYGMHGIYESGDLKSPAFGKPASSRTLSKRQLQIESGGIKIYRPMLGFSKARLIATCQDEGIRWFEDHTNTDPTLTKRNAIRHMYNTHVVPTALSKPALLGLSRRIQHSILQEDAVVESLLAKCNIKDFNTRVGTVTVRFPAGNEILVASEGSGVDCGRIAAQLLRRVLFLVTPLEHIEISSLPGAVEQIFPGLSESEERLLLAKPLTVASVYLQPLNVRASEQEQEHPPMQASEIAQQGQTQWLLSRQLPYSFSYDSLTITIPPPRSIEDVSWTPWTLYDGRYWIRIQNLHPDKIITVRLFEELDLKLFRQSLDKHIRRKLNLALKNEAGGHIRWTLPAIVSRFRGTRDEHVLALPTLGFQVHSAKSVVDWEVRYKKVDLGGVLMDPPVECPADGRHPMI</sequence>
<evidence type="ECO:0000313" key="9">
    <source>
        <dbReference type="Proteomes" id="UP000070700"/>
    </source>
</evidence>
<gene>
    <name evidence="8" type="ORF">LY89DRAFT_713643</name>
</gene>
<proteinExistence type="inferred from homology"/>
<evidence type="ECO:0000256" key="2">
    <source>
        <dbReference type="ARBA" id="ARBA00022598"/>
    </source>
</evidence>
<dbReference type="Pfam" id="PF01171">
    <property type="entry name" value="ATP_bind_3"/>
    <property type="match status" value="1"/>
</dbReference>
<evidence type="ECO:0000256" key="3">
    <source>
        <dbReference type="ARBA" id="ARBA00022694"/>
    </source>
</evidence>
<organism evidence="8 9">
    <name type="scientific">Mollisia scopiformis</name>
    <name type="common">Conifer needle endophyte fungus</name>
    <name type="synonym">Phialocephala scopiformis</name>
    <dbReference type="NCBI Taxonomy" id="149040"/>
    <lineage>
        <taxon>Eukaryota</taxon>
        <taxon>Fungi</taxon>
        <taxon>Dikarya</taxon>
        <taxon>Ascomycota</taxon>
        <taxon>Pezizomycotina</taxon>
        <taxon>Leotiomycetes</taxon>
        <taxon>Helotiales</taxon>
        <taxon>Mollisiaceae</taxon>
        <taxon>Mollisia</taxon>
    </lineage>
</organism>
<dbReference type="EC" id="6.3.4.19" evidence="1"/>